<evidence type="ECO:0000256" key="1">
    <source>
        <dbReference type="ARBA" id="ARBA00004571"/>
    </source>
</evidence>
<dbReference type="GO" id="GO:0015344">
    <property type="term" value="F:siderophore uptake transmembrane transporter activity"/>
    <property type="evidence" value="ECO:0007669"/>
    <property type="project" value="TreeGrafter"/>
</dbReference>
<proteinExistence type="inferred from homology"/>
<keyword evidence="3 8" id="KW-1134">Transmembrane beta strand</keyword>
<name>A0A0P0CYN0_9BACT</name>
<sequence length="1071" mass="117285">MKKILLLVLFLFSVVLQEAAAQTRTITGRVTDASTGEGMPGVTVQLKGTTTAVPTDVNGGYSISVPASGGTLIFTFIGYTNQEIAIGTQSTVNARLATDAEQLKEVVVTALGAERTKNSLPYAAQQVEGEAITIARNPNAVNSLAGKVAGLNITQNNTMGGSTNVVMRGTKSITGNNQALFVVDGVPISNANTNTANQRTGRGGYDYGNAAADINPDDIESMSVLKGAAATALYGSRAANGVIMITTKKGRRGLGITMNNGMTVGIVDESTAPKYQKQYGAGYGKYYGPNRNMFFNQRDMNGDGVLDLVVPFTEDASYGAPFDPSLMVYQWNSLDPTSPTYRQATPWVAAENDPNYFFENAVSVNNSIILDGGNENANFKLGFTRNEDKGILPNSNLTKNMVNFAAGYTVSPKLTTNASINFSKINGLGRYGTGYSSFNPMQQFRQWWQTNVDVKEQKEAYFRNRQNVTWNTRSATDLRPIYSDNPYWVRYENYENDERYRYFGNVSATYKFADWFNLMGRITLDSYDEIQEERNAVGSTGVAAYSRFNRTAREFNYDLIANFNKMVSGGDISLSGLVGANIRRNYENSIFAQTNGGLVVPRLYSLSNSVSPLNPPSENEVRVGVDGIFASATVGYKETLFLDITGRRDKSTTLLSPNNVFYYPSIATSYVFSETLKETLPWLSYGKVRLNYAEVGNDAPALSIYDVYDKPAGWGSIPLFSVVGTKNNQNLKPERTKSIEAGLEMAFLQGKVGFDLTVYKTNTVDQILPVSVSTATGYNSTFVNSGEVENKGIEVSAFVSPIKTDDFSWTMNVNWSRNRNEVLSLYEGVQNISLSTYQGGMSSNATVGRPFGMLRGAGFVYKDGERVVNESGHYLRAPNTEIGDPNANWRGGVSNTLNYKGVSLYFLVDVRQGGDVFSLDNHYGYGTGLYEETTRNNDLGNPSRSPISEGGGVILPGVKEDGTRNDIRVENEEGLYGYVFMPQEYHVYDASFVKLREVSLGYTLPAVLMAKLKPFSSIDVSLVGRNLWIIHKNLPYADPEDGLSSGNLGQGYISGSYPSTRNLGFNVRFKF</sequence>
<dbReference type="KEGG" id="rti:DC20_12515"/>
<dbReference type="InterPro" id="IPR036942">
    <property type="entry name" value="Beta-barrel_TonB_sf"/>
</dbReference>
<evidence type="ECO:0000313" key="12">
    <source>
        <dbReference type="EMBL" id="ALI99645.1"/>
    </source>
</evidence>
<keyword evidence="6 8" id="KW-0472">Membrane</keyword>
<keyword evidence="2 8" id="KW-0813">Transport</keyword>
<dbReference type="SUPFAM" id="SSF49464">
    <property type="entry name" value="Carboxypeptidase regulatory domain-like"/>
    <property type="match status" value="1"/>
</dbReference>
<dbReference type="Gene3D" id="2.60.40.1120">
    <property type="entry name" value="Carboxypeptidase-like, regulatory domain"/>
    <property type="match status" value="1"/>
</dbReference>
<evidence type="ECO:0000256" key="7">
    <source>
        <dbReference type="ARBA" id="ARBA00023237"/>
    </source>
</evidence>
<gene>
    <name evidence="12" type="ORF">DC20_12515</name>
</gene>
<dbReference type="Pfam" id="PF13715">
    <property type="entry name" value="CarbopepD_reg_2"/>
    <property type="match status" value="1"/>
</dbReference>
<organism evidence="12 13">
    <name type="scientific">Rufibacter tibetensis</name>
    <dbReference type="NCBI Taxonomy" id="512763"/>
    <lineage>
        <taxon>Bacteria</taxon>
        <taxon>Pseudomonadati</taxon>
        <taxon>Bacteroidota</taxon>
        <taxon>Cytophagia</taxon>
        <taxon>Cytophagales</taxon>
        <taxon>Hymenobacteraceae</taxon>
        <taxon>Rufibacter</taxon>
    </lineage>
</organism>
<dbReference type="RefSeq" id="WP_062544137.1">
    <property type="nucleotide sequence ID" value="NZ_CP012643.1"/>
</dbReference>
<dbReference type="GO" id="GO:0044718">
    <property type="term" value="P:siderophore transmembrane transport"/>
    <property type="evidence" value="ECO:0007669"/>
    <property type="project" value="TreeGrafter"/>
</dbReference>
<dbReference type="InterPro" id="IPR023997">
    <property type="entry name" value="TonB-dep_OMP_SusC/RagA_CS"/>
</dbReference>
<reference evidence="12 13" key="1">
    <citation type="submission" date="2015-08" db="EMBL/GenBank/DDBJ databases">
        <title>Complete genome sequence of Rufibacter tibetensis strain 1351t, a radiation-resistant bacterium from tibet plateau.</title>
        <authorList>
            <person name="Dai J."/>
        </authorList>
    </citation>
    <scope>NUCLEOTIDE SEQUENCE [LARGE SCALE GENOMIC DNA]</scope>
    <source>
        <strain evidence="12 13">1351</strain>
    </source>
</reference>
<evidence type="ECO:0000259" key="11">
    <source>
        <dbReference type="Pfam" id="PF07715"/>
    </source>
</evidence>
<dbReference type="Gene3D" id="2.170.130.10">
    <property type="entry name" value="TonB-dependent receptor, plug domain"/>
    <property type="match status" value="1"/>
</dbReference>
<comment type="subcellular location">
    <subcellularLocation>
        <location evidence="1 8">Cell outer membrane</location>
        <topology evidence="1 8">Multi-pass membrane protein</topology>
    </subcellularLocation>
</comment>
<evidence type="ECO:0000256" key="2">
    <source>
        <dbReference type="ARBA" id="ARBA00022448"/>
    </source>
</evidence>
<feature type="signal peptide" evidence="10">
    <location>
        <begin position="1"/>
        <end position="20"/>
    </location>
</feature>
<dbReference type="InterPro" id="IPR037066">
    <property type="entry name" value="Plug_dom_sf"/>
</dbReference>
<evidence type="ECO:0000256" key="10">
    <source>
        <dbReference type="SAM" id="SignalP"/>
    </source>
</evidence>
<dbReference type="NCBIfam" id="TIGR04056">
    <property type="entry name" value="OMP_RagA_SusC"/>
    <property type="match status" value="1"/>
</dbReference>
<dbReference type="GO" id="GO:0009279">
    <property type="term" value="C:cell outer membrane"/>
    <property type="evidence" value="ECO:0007669"/>
    <property type="project" value="UniProtKB-SubCell"/>
</dbReference>
<protein>
    <submittedName>
        <fullName evidence="12">SusC/RagA family TonB-linked outer membrane protein</fullName>
    </submittedName>
</protein>
<evidence type="ECO:0000256" key="3">
    <source>
        <dbReference type="ARBA" id="ARBA00022452"/>
    </source>
</evidence>
<dbReference type="PATRIC" id="fig|512763.3.peg.2744"/>
<dbReference type="NCBIfam" id="TIGR04057">
    <property type="entry name" value="SusC_RagA_signa"/>
    <property type="match status" value="1"/>
</dbReference>
<dbReference type="OrthoDB" id="9768177at2"/>
<dbReference type="InterPro" id="IPR023996">
    <property type="entry name" value="TonB-dep_OMP_SusC/RagA"/>
</dbReference>
<comment type="similarity">
    <text evidence="8">Belongs to the TonB-dependent receptor family.</text>
</comment>
<dbReference type="InterPro" id="IPR012910">
    <property type="entry name" value="Plug_dom"/>
</dbReference>
<feature type="region of interest" description="Disordered" evidence="9">
    <location>
        <begin position="934"/>
        <end position="955"/>
    </location>
</feature>
<evidence type="ECO:0000313" key="13">
    <source>
        <dbReference type="Proteomes" id="UP000061382"/>
    </source>
</evidence>
<keyword evidence="13" id="KW-1185">Reference proteome</keyword>
<dbReference type="InterPro" id="IPR008969">
    <property type="entry name" value="CarboxyPept-like_regulatory"/>
</dbReference>
<accession>A0A0P0CYN0</accession>
<keyword evidence="4 8" id="KW-0812">Transmembrane</keyword>
<dbReference type="Gene3D" id="2.40.170.20">
    <property type="entry name" value="TonB-dependent receptor, beta-barrel domain"/>
    <property type="match status" value="1"/>
</dbReference>
<dbReference type="Proteomes" id="UP000061382">
    <property type="component" value="Chromosome"/>
</dbReference>
<dbReference type="STRING" id="512763.DC20_12515"/>
<evidence type="ECO:0000256" key="6">
    <source>
        <dbReference type="ARBA" id="ARBA00023136"/>
    </source>
</evidence>
<evidence type="ECO:0000256" key="4">
    <source>
        <dbReference type="ARBA" id="ARBA00022692"/>
    </source>
</evidence>
<feature type="chain" id="PRO_5006043102" evidence="10">
    <location>
        <begin position="21"/>
        <end position="1071"/>
    </location>
</feature>
<dbReference type="PANTHER" id="PTHR30069">
    <property type="entry name" value="TONB-DEPENDENT OUTER MEMBRANE RECEPTOR"/>
    <property type="match status" value="1"/>
</dbReference>
<evidence type="ECO:0000256" key="8">
    <source>
        <dbReference type="PROSITE-ProRule" id="PRU01360"/>
    </source>
</evidence>
<dbReference type="Pfam" id="PF07715">
    <property type="entry name" value="Plug"/>
    <property type="match status" value="1"/>
</dbReference>
<keyword evidence="5 10" id="KW-0732">Signal</keyword>
<dbReference type="EMBL" id="CP012643">
    <property type="protein sequence ID" value="ALI99645.1"/>
    <property type="molecule type" value="Genomic_DNA"/>
</dbReference>
<dbReference type="SUPFAM" id="SSF56935">
    <property type="entry name" value="Porins"/>
    <property type="match status" value="1"/>
</dbReference>
<keyword evidence="7 8" id="KW-0998">Cell outer membrane</keyword>
<dbReference type="PANTHER" id="PTHR30069:SF29">
    <property type="entry name" value="HEMOGLOBIN AND HEMOGLOBIN-HAPTOGLOBIN-BINDING PROTEIN 1-RELATED"/>
    <property type="match status" value="1"/>
</dbReference>
<evidence type="ECO:0000256" key="5">
    <source>
        <dbReference type="ARBA" id="ARBA00022729"/>
    </source>
</evidence>
<dbReference type="InterPro" id="IPR039426">
    <property type="entry name" value="TonB-dep_rcpt-like"/>
</dbReference>
<feature type="compositionally biased region" description="Polar residues" evidence="9">
    <location>
        <begin position="936"/>
        <end position="946"/>
    </location>
</feature>
<feature type="domain" description="TonB-dependent receptor plug" evidence="11">
    <location>
        <begin position="117"/>
        <end position="242"/>
    </location>
</feature>
<evidence type="ECO:0000256" key="9">
    <source>
        <dbReference type="SAM" id="MobiDB-lite"/>
    </source>
</evidence>
<dbReference type="AlphaFoldDB" id="A0A0P0CYN0"/>
<dbReference type="PROSITE" id="PS52016">
    <property type="entry name" value="TONB_DEPENDENT_REC_3"/>
    <property type="match status" value="1"/>
</dbReference>